<evidence type="ECO:0008006" key="5">
    <source>
        <dbReference type="Google" id="ProtNLM"/>
    </source>
</evidence>
<gene>
    <name evidence="3" type="ORF">PCOR1329_LOCUS28910</name>
</gene>
<accession>A0ABN9SH28</accession>
<feature type="compositionally biased region" description="Low complexity" evidence="1">
    <location>
        <begin position="217"/>
        <end position="226"/>
    </location>
</feature>
<keyword evidence="2" id="KW-1133">Transmembrane helix</keyword>
<feature type="compositionally biased region" description="Low complexity" evidence="1">
    <location>
        <begin position="397"/>
        <end position="413"/>
    </location>
</feature>
<keyword evidence="2" id="KW-0472">Membrane</keyword>
<organism evidence="3 4">
    <name type="scientific">Prorocentrum cordatum</name>
    <dbReference type="NCBI Taxonomy" id="2364126"/>
    <lineage>
        <taxon>Eukaryota</taxon>
        <taxon>Sar</taxon>
        <taxon>Alveolata</taxon>
        <taxon>Dinophyceae</taxon>
        <taxon>Prorocentrales</taxon>
        <taxon>Prorocentraceae</taxon>
        <taxon>Prorocentrum</taxon>
    </lineage>
</organism>
<protein>
    <recommendedName>
        <fullName evidence="5">Cellulase</fullName>
    </recommendedName>
</protein>
<feature type="region of interest" description="Disordered" evidence="1">
    <location>
        <begin position="217"/>
        <end position="246"/>
    </location>
</feature>
<evidence type="ECO:0000313" key="4">
    <source>
        <dbReference type="Proteomes" id="UP001189429"/>
    </source>
</evidence>
<evidence type="ECO:0000256" key="2">
    <source>
        <dbReference type="SAM" id="Phobius"/>
    </source>
</evidence>
<feature type="transmembrane region" description="Helical" evidence="2">
    <location>
        <begin position="260"/>
        <end position="282"/>
    </location>
</feature>
<evidence type="ECO:0000256" key="1">
    <source>
        <dbReference type="SAM" id="MobiDB-lite"/>
    </source>
</evidence>
<comment type="caution">
    <text evidence="3">The sequence shown here is derived from an EMBL/GenBank/DDBJ whole genome shotgun (WGS) entry which is preliminary data.</text>
</comment>
<name>A0ABN9SH28_9DINO</name>
<feature type="transmembrane region" description="Helical" evidence="2">
    <location>
        <begin position="153"/>
        <end position="177"/>
    </location>
</feature>
<feature type="compositionally biased region" description="Pro residues" evidence="1">
    <location>
        <begin position="386"/>
        <end position="396"/>
    </location>
</feature>
<keyword evidence="4" id="KW-1185">Reference proteome</keyword>
<dbReference type="Proteomes" id="UP001189429">
    <property type="component" value="Unassembled WGS sequence"/>
</dbReference>
<keyword evidence="2" id="KW-0812">Transmembrane</keyword>
<reference evidence="3" key="1">
    <citation type="submission" date="2023-10" db="EMBL/GenBank/DDBJ databases">
        <authorList>
            <person name="Chen Y."/>
            <person name="Shah S."/>
            <person name="Dougan E. K."/>
            <person name="Thang M."/>
            <person name="Chan C."/>
        </authorList>
    </citation>
    <scope>NUCLEOTIDE SEQUENCE [LARGE SCALE GENOMIC DNA]</scope>
</reference>
<proteinExistence type="predicted"/>
<dbReference type="EMBL" id="CAUYUJ010010768">
    <property type="protein sequence ID" value="CAK0830201.1"/>
    <property type="molecule type" value="Genomic_DNA"/>
</dbReference>
<evidence type="ECO:0000313" key="3">
    <source>
        <dbReference type="EMBL" id="CAK0830201.1"/>
    </source>
</evidence>
<sequence length="422" mass="45137">MLLCDIPREPVHLTEAGLRNRTVYTVHEYSWFNVSGNTGSAAKYLLTALAVPFSVFCCVRARSHIGAPAELTERHSARARLGLDPHQSRRARGMLPQARDFQSHAQAAGWCSAPLWLEAVAAGLLALLSLLCRCTGRALLRTCDMRTLVAGQLLHVCCLFSASAGLVLWLRLALALLRWACARQRKAAESSPTEEGRSRTGEPAQGLELTSRPCAEGAPHAGAPPARLGSAPPLPGGTGSGAPLRRGPMQRRMRWLDQALSARCLQLAVLAAVLGTLVFVAARAASYEAFAAELDHRWGFLLEGRDAAPLWLGEFGTDDPGDPEWAHLGRYIREGSGVGILGPERGKIHLGQETFGLLEEDSATVRHGWKLRDLRALIRAAGLLPPERPSPSPSPPSSSGSSSALARSSSARPVATLSSVGF</sequence>
<feature type="region of interest" description="Disordered" evidence="1">
    <location>
        <begin position="383"/>
        <end position="422"/>
    </location>
</feature>